<comment type="similarity">
    <text evidence="1">Belongs to the phosducin family.</text>
</comment>
<dbReference type="FunCoup" id="A0A4S2N4R0">
    <property type="interactions" value="517"/>
</dbReference>
<feature type="region of interest" description="Disordered" evidence="2">
    <location>
        <begin position="66"/>
        <end position="89"/>
    </location>
</feature>
<feature type="compositionally biased region" description="Basic residues" evidence="2">
    <location>
        <begin position="67"/>
        <end position="76"/>
    </location>
</feature>
<name>A0A4S2N4R0_9PEZI</name>
<dbReference type="STRING" id="341454.A0A4S2N4R0"/>
<sequence length="420" mass="47863">MNSHSPTKLRKPRTFRTISSSSLLFPPTRVRIEDEHHERRRIKPAQESPVEVPGTSLAAVYDGITGRGRRGRRHQPRREMTARWTQEGERSGAVGFAPAEIVRMVDPMEMYKENIRPQVMVSRGEPEKKRFVAYRRIGGQFEGLEKRKEDVKLTTNKTTYLSSPIMNVPDIPIEVPVPNANEDTEWNDILRQHGILPPKPEDPTEKLEEALVEAKELLDASRLPNASLDELDELEDIEDDEIVQVYRQQRLAEMRAQEKKELFGTVFPLQKRDYERDVTEASKDLERGVVVMMTGDGIDTRVLKKVYSEVAAKWRDIKFFEIRANMCVEGYPERNCPTLLAYRKGEMAGQCIGLAQLGGREGGVKGVEDWLVSVGVIEKTDKRRDLGWDDEDEGDSRRGGGLRGSTTTKARVDDDDSDWD</sequence>
<dbReference type="GO" id="GO:0005737">
    <property type="term" value="C:cytoplasm"/>
    <property type="evidence" value="ECO:0007669"/>
    <property type="project" value="TreeGrafter"/>
</dbReference>
<dbReference type="EMBL" id="ML220113">
    <property type="protein sequence ID" value="TGZ84252.1"/>
    <property type="molecule type" value="Genomic_DNA"/>
</dbReference>
<dbReference type="InterPro" id="IPR051498">
    <property type="entry name" value="Phosducin-like_chap/apop_reg"/>
</dbReference>
<dbReference type="SUPFAM" id="SSF52833">
    <property type="entry name" value="Thioredoxin-like"/>
    <property type="match status" value="1"/>
</dbReference>
<proteinExistence type="inferred from homology"/>
<dbReference type="Proteomes" id="UP000298138">
    <property type="component" value="Unassembled WGS sequence"/>
</dbReference>
<feature type="domain" description="Phosducin" evidence="3">
    <location>
        <begin position="235"/>
        <end position="377"/>
    </location>
</feature>
<gene>
    <name evidence="4" type="ORF">EX30DRAFT_346909</name>
</gene>
<protein>
    <submittedName>
        <fullName evidence="4">Thioredoxin-like protein</fullName>
    </submittedName>
</protein>
<dbReference type="InterPro" id="IPR036249">
    <property type="entry name" value="Thioredoxin-like_sf"/>
</dbReference>
<dbReference type="PANTHER" id="PTHR45809">
    <property type="entry name" value="VIRAL IAP-ASSOCIATED FACTOR HOMOLOG"/>
    <property type="match status" value="1"/>
</dbReference>
<dbReference type="Pfam" id="PF02114">
    <property type="entry name" value="Phosducin"/>
    <property type="match status" value="1"/>
</dbReference>
<evidence type="ECO:0000256" key="1">
    <source>
        <dbReference type="ARBA" id="ARBA00009686"/>
    </source>
</evidence>
<evidence type="ECO:0000313" key="4">
    <source>
        <dbReference type="EMBL" id="TGZ84252.1"/>
    </source>
</evidence>
<evidence type="ECO:0000259" key="3">
    <source>
        <dbReference type="Pfam" id="PF02114"/>
    </source>
</evidence>
<dbReference type="InterPro" id="IPR024253">
    <property type="entry name" value="Phosducin_thioredoxin-like_dom"/>
</dbReference>
<keyword evidence="5" id="KW-1185">Reference proteome</keyword>
<feature type="region of interest" description="Disordered" evidence="2">
    <location>
        <begin position="385"/>
        <end position="420"/>
    </location>
</feature>
<dbReference type="Gene3D" id="3.40.30.10">
    <property type="entry name" value="Glutaredoxin"/>
    <property type="match status" value="1"/>
</dbReference>
<dbReference type="GO" id="GO:0006457">
    <property type="term" value="P:protein folding"/>
    <property type="evidence" value="ECO:0007669"/>
    <property type="project" value="TreeGrafter"/>
</dbReference>
<evidence type="ECO:0000313" key="5">
    <source>
        <dbReference type="Proteomes" id="UP000298138"/>
    </source>
</evidence>
<dbReference type="PANTHER" id="PTHR45809:SF3">
    <property type="entry name" value="VIRAL IAP-ASSOCIATED FACTOR HOMOLOG"/>
    <property type="match status" value="1"/>
</dbReference>
<dbReference type="InParanoid" id="A0A4S2N4R0"/>
<evidence type="ECO:0000256" key="2">
    <source>
        <dbReference type="SAM" id="MobiDB-lite"/>
    </source>
</evidence>
<organism evidence="4 5">
    <name type="scientific">Ascodesmis nigricans</name>
    <dbReference type="NCBI Taxonomy" id="341454"/>
    <lineage>
        <taxon>Eukaryota</taxon>
        <taxon>Fungi</taxon>
        <taxon>Dikarya</taxon>
        <taxon>Ascomycota</taxon>
        <taxon>Pezizomycotina</taxon>
        <taxon>Pezizomycetes</taxon>
        <taxon>Pezizales</taxon>
        <taxon>Ascodesmidaceae</taxon>
        <taxon>Ascodesmis</taxon>
    </lineage>
</organism>
<reference evidence="4 5" key="1">
    <citation type="submission" date="2019-04" db="EMBL/GenBank/DDBJ databases">
        <title>Comparative genomics and transcriptomics to analyze fruiting body development in filamentous ascomycetes.</title>
        <authorList>
            <consortium name="DOE Joint Genome Institute"/>
            <person name="Lutkenhaus R."/>
            <person name="Traeger S."/>
            <person name="Breuer J."/>
            <person name="Kuo A."/>
            <person name="Lipzen A."/>
            <person name="Pangilinan J."/>
            <person name="Dilworth D."/>
            <person name="Sandor L."/>
            <person name="Poggeler S."/>
            <person name="Barry K."/>
            <person name="Grigoriev I.V."/>
            <person name="Nowrousian M."/>
        </authorList>
    </citation>
    <scope>NUCLEOTIDE SEQUENCE [LARGE SCALE GENOMIC DNA]</scope>
    <source>
        <strain evidence="4 5">CBS 389.68</strain>
    </source>
</reference>
<accession>A0A4S2N4R0</accession>
<dbReference type="AlphaFoldDB" id="A0A4S2N4R0"/>
<feature type="compositionally biased region" description="Basic and acidic residues" evidence="2">
    <location>
        <begin position="77"/>
        <end position="89"/>
    </location>
</feature>
<dbReference type="OrthoDB" id="45518at2759"/>